<dbReference type="GeneID" id="80516750"/>
<dbReference type="KEGG" id="vg:80516750"/>
<reference evidence="1" key="2">
    <citation type="journal article" date="2018" name="Nat. Commun.">
        <title>Tailed giant Tupanvirus possesses the most complete translational apparatus of the known virosphere.</title>
        <authorList>
            <person name="Abrahao J."/>
            <person name="Silva L."/>
            <person name="Silva L.S."/>
            <person name="Khalil J.Y.B."/>
            <person name="Rodrigues R."/>
            <person name="Arantes T."/>
            <person name="Assis F."/>
            <person name="Boratto P."/>
            <person name="Andrade M."/>
            <person name="Kroon E.G."/>
            <person name="Ribeiro B."/>
            <person name="Bergier I."/>
            <person name="Seligmann H."/>
            <person name="Ghigo E."/>
            <person name="Colson P."/>
            <person name="Levasseur A."/>
            <person name="Kroemer G."/>
            <person name="Raoult D."/>
            <person name="La Scola B."/>
        </authorList>
    </citation>
    <scope>NUCLEOTIDE SEQUENCE [LARGE SCALE GENOMIC DNA]</scope>
    <source>
        <strain evidence="1">Deep ocean</strain>
    </source>
</reference>
<evidence type="ECO:0000313" key="1">
    <source>
        <dbReference type="EMBL" id="QKU33459.1"/>
    </source>
</evidence>
<sequence>MNVDSEMIKQIKKLNPKLFVTEIVDDNMTFTPEQDDGHIEYKRTLVDCSNKKAEKYATQMRWRITENVRNQCATYFIGVDDDGTIVGLTENEIIDCVKRFIEIAGTISASITGVQLIHIKDMSIIRIGVKIKKIYDDYLVEFGEKF</sequence>
<accession>A0A6N1NC65</accession>
<organism evidence="1">
    <name type="scientific">Tupanvirus deep ocean</name>
    <dbReference type="NCBI Taxonomy" id="2126984"/>
    <lineage>
        <taxon>Viruses</taxon>
        <taxon>Varidnaviria</taxon>
        <taxon>Bamfordvirae</taxon>
        <taxon>Nucleocytoviricota</taxon>
        <taxon>Megaviricetes</taxon>
        <taxon>Imitervirales</taxon>
        <taxon>Mimiviridae</taxon>
        <taxon>Megamimivirinae</taxon>
        <taxon>Tupanvirus</taxon>
        <taxon>Tupanvirus altamarinense</taxon>
    </lineage>
</organism>
<dbReference type="RefSeq" id="YP_010780059.1">
    <property type="nucleotide sequence ID" value="NC_075038.1"/>
</dbReference>
<reference evidence="1" key="1">
    <citation type="submission" date="2017-06" db="EMBL/GenBank/DDBJ databases">
        <authorList>
            <person name="Assis F.L."/>
            <person name="Abrahao J.S."/>
            <person name="Silva L."/>
            <person name="Khalil J.B."/>
            <person name="Rodrigues R."/>
            <person name="Silva L.S."/>
            <person name="Boratto P."/>
            <person name="Andrade M."/>
            <person name="Kroon E.G."/>
            <person name="Ribeiro B."/>
            <person name="Bergier I."/>
            <person name="Seligmann H."/>
            <person name="Ghigo E."/>
            <person name="Colson P."/>
            <person name="Levasseur A."/>
            <person name="Raoult D."/>
            <person name="Scola B.L."/>
        </authorList>
    </citation>
    <scope>NUCLEOTIDE SEQUENCE</scope>
    <source>
        <strain evidence="1">Deep ocean</strain>
    </source>
</reference>
<name>A0A6N1NC65_9VIRU</name>
<dbReference type="EMBL" id="MF405918">
    <property type="protein sequence ID" value="QKU33459.1"/>
    <property type="molecule type" value="Genomic_DNA"/>
</dbReference>
<proteinExistence type="predicted"/>
<protein>
    <submittedName>
        <fullName evidence="1">Putative GTP-binding protein</fullName>
    </submittedName>
</protein>